<dbReference type="InterPro" id="IPR011650">
    <property type="entry name" value="Peptidase_M20_dimer"/>
</dbReference>
<dbReference type="EMBL" id="SDPW01000001">
    <property type="protein sequence ID" value="RXZ53358.1"/>
    <property type="molecule type" value="Genomic_DNA"/>
</dbReference>
<evidence type="ECO:0000313" key="5">
    <source>
        <dbReference type="Proteomes" id="UP000293345"/>
    </source>
</evidence>
<reference evidence="4 5" key="1">
    <citation type="submission" date="2019-01" db="EMBL/GenBank/DDBJ databases">
        <title>Senegalimassilia sp. nov. KGMB04484 isolated human feces.</title>
        <authorList>
            <person name="Han K.-I."/>
            <person name="Kim J.-S."/>
            <person name="Lee K.C."/>
            <person name="Suh M.K."/>
            <person name="Eom M.K."/>
            <person name="Lee J.H."/>
            <person name="Park S.-H."/>
            <person name="Kang S.W."/>
            <person name="Park J.-E."/>
            <person name="Oh B.S."/>
            <person name="Yu S.Y."/>
            <person name="Choi S.-H."/>
            <person name="Lee D.H."/>
            <person name="Yoon H."/>
            <person name="Kim B.-Y."/>
            <person name="Lee J.H."/>
            <person name="Lee J.-S."/>
        </authorList>
    </citation>
    <scope>NUCLEOTIDE SEQUENCE [LARGE SCALE GENOMIC DNA]</scope>
    <source>
        <strain evidence="4 5">KGMB04484</strain>
    </source>
</reference>
<accession>A0A4Q2JZ60</accession>
<evidence type="ECO:0000259" key="3">
    <source>
        <dbReference type="Pfam" id="PF07687"/>
    </source>
</evidence>
<evidence type="ECO:0000313" key="4">
    <source>
        <dbReference type="EMBL" id="RXZ53358.1"/>
    </source>
</evidence>
<dbReference type="Proteomes" id="UP000293345">
    <property type="component" value="Unassembled WGS sequence"/>
</dbReference>
<dbReference type="Gene3D" id="3.40.630.10">
    <property type="entry name" value="Zn peptidases"/>
    <property type="match status" value="1"/>
</dbReference>
<dbReference type="InterPro" id="IPR010162">
    <property type="entry name" value="PepT-like"/>
</dbReference>
<dbReference type="InterPro" id="IPR036264">
    <property type="entry name" value="Bact_exopeptidase_dim_dom"/>
</dbReference>
<comment type="caution">
    <text evidence="4">The sequence shown here is derived from an EMBL/GenBank/DDBJ whole genome shotgun (WGS) entry which is preliminary data.</text>
</comment>
<dbReference type="Gene3D" id="3.30.70.360">
    <property type="match status" value="1"/>
</dbReference>
<keyword evidence="5" id="KW-1185">Reference proteome</keyword>
<dbReference type="InterPro" id="IPR002933">
    <property type="entry name" value="Peptidase_M20"/>
</dbReference>
<dbReference type="RefSeq" id="WP_129423087.1">
    <property type="nucleotide sequence ID" value="NZ_SDPW01000001.1"/>
</dbReference>
<comment type="cofactor">
    <cofactor evidence="1">
        <name>Zn(2+)</name>
        <dbReference type="ChEBI" id="CHEBI:29105"/>
    </cofactor>
</comment>
<dbReference type="SUPFAM" id="SSF55031">
    <property type="entry name" value="Bacterial exopeptidase dimerisation domain"/>
    <property type="match status" value="1"/>
</dbReference>
<dbReference type="Pfam" id="PF07687">
    <property type="entry name" value="M20_dimer"/>
    <property type="match status" value="1"/>
</dbReference>
<protein>
    <submittedName>
        <fullName evidence="4">M20/M25/M40 family metallo-hydrolase</fullName>
    </submittedName>
</protein>
<proteinExistence type="predicted"/>
<name>A0A4Q2JZ60_9ACTN</name>
<evidence type="ECO:0000256" key="1">
    <source>
        <dbReference type="ARBA" id="ARBA00001947"/>
    </source>
</evidence>
<evidence type="ECO:0000256" key="2">
    <source>
        <dbReference type="ARBA" id="ARBA00022833"/>
    </source>
</evidence>
<dbReference type="PANTHER" id="PTHR42994:SF2">
    <property type="entry name" value="PEPTIDASE"/>
    <property type="match status" value="1"/>
</dbReference>
<dbReference type="OrthoDB" id="9783294at2"/>
<dbReference type="PANTHER" id="PTHR42994">
    <property type="entry name" value="PEPTIDASE T"/>
    <property type="match status" value="1"/>
</dbReference>
<keyword evidence="4" id="KW-0378">Hydrolase</keyword>
<keyword evidence="2" id="KW-0862">Zinc</keyword>
<dbReference type="NCBIfam" id="TIGR01883">
    <property type="entry name" value="PepT-like"/>
    <property type="match status" value="1"/>
</dbReference>
<gene>
    <name evidence="4" type="ORF">ET524_01750</name>
</gene>
<dbReference type="GO" id="GO:0016787">
    <property type="term" value="F:hydrolase activity"/>
    <property type="evidence" value="ECO:0007669"/>
    <property type="project" value="UniProtKB-KW"/>
</dbReference>
<dbReference type="AlphaFoldDB" id="A0A4Q2JZ60"/>
<feature type="domain" description="Peptidase M20 dimerisation" evidence="3">
    <location>
        <begin position="178"/>
        <end position="272"/>
    </location>
</feature>
<organism evidence="4 5">
    <name type="scientific">Senegalimassilia faecalis</name>
    <dbReference type="NCBI Taxonomy" id="2509433"/>
    <lineage>
        <taxon>Bacteria</taxon>
        <taxon>Bacillati</taxon>
        <taxon>Actinomycetota</taxon>
        <taxon>Coriobacteriia</taxon>
        <taxon>Coriobacteriales</taxon>
        <taxon>Coriobacteriaceae</taxon>
        <taxon>Senegalimassilia</taxon>
    </lineage>
</organism>
<sequence>MKPDRLLNLFCELVRIESPSRHESAIAARCRIELEALGFTVHFDDSAAQTGSDTGNLIARRAGDVPGALVLCGHMDTVQPCAGIEPVVEDGVIRSAGDTILSADDKAGVAGIFEAVRSLVETGEQLPEICVVLTTCEELHLLGSGALDVSALPAGAPCYVLDADGDPGTIIQSAPCHCTFTATFHGQAAHAGVEPERGNSALRMAAQAVCHMPLGRVSAHTTANVGVIECDGATNVVPATCWLSGECRSTSVERARAERAAMDDAMRTAAAQAHGSVDIQWRTDYLPISYGEHDSLVQSVVTAARVAGLTPRLHASGGGADANILAGRGVRAITLATGMANYHSRDEYITVENLEGTARLVEQLILGARK</sequence>
<dbReference type="SUPFAM" id="SSF53187">
    <property type="entry name" value="Zn-dependent exopeptidases"/>
    <property type="match status" value="1"/>
</dbReference>
<dbReference type="Pfam" id="PF01546">
    <property type="entry name" value="Peptidase_M20"/>
    <property type="match status" value="1"/>
</dbReference>